<dbReference type="KEGG" id="clo:HMPREF0868_0067"/>
<dbReference type="Proteomes" id="UP000008234">
    <property type="component" value="Chromosome"/>
</dbReference>
<evidence type="ECO:0008006" key="4">
    <source>
        <dbReference type="Google" id="ProtNLM"/>
    </source>
</evidence>
<sequence>MGGIKGRIMRRIIGHIGQARYLGVAFVVLGLIFMGFGIYRGEVEIVLAKAVRVCMECIGIG</sequence>
<keyword evidence="1" id="KW-1133">Transmembrane helix</keyword>
<keyword evidence="3" id="KW-1185">Reference proteome</keyword>
<gene>
    <name evidence="2" type="ordered locus">HMPREF0868_0067</name>
</gene>
<feature type="transmembrane region" description="Helical" evidence="1">
    <location>
        <begin position="21"/>
        <end position="39"/>
    </location>
</feature>
<organism evidence="2 3">
    <name type="scientific">Mageeibacillus indolicus (strain UPII9-5)</name>
    <name type="common">Clostridiales genomosp. BVAB3 (strain UPII9-5)</name>
    <dbReference type="NCBI Taxonomy" id="699246"/>
    <lineage>
        <taxon>Bacteria</taxon>
        <taxon>Bacillati</taxon>
        <taxon>Bacillota</taxon>
        <taxon>Clostridia</taxon>
        <taxon>Eubacteriales</taxon>
        <taxon>Oscillospiraceae</taxon>
        <taxon>Mageeibacillus</taxon>
    </lineage>
</organism>
<evidence type="ECO:0000313" key="2">
    <source>
        <dbReference type="EMBL" id="ADC90743.1"/>
    </source>
</evidence>
<dbReference type="NCBIfam" id="NF040920">
    <property type="entry name" value="CD1871A_fam"/>
    <property type="match status" value="1"/>
</dbReference>
<dbReference type="HOGENOM" id="CLU_209121_0_0_9"/>
<dbReference type="AlphaFoldDB" id="D3QZR5"/>
<name>D3QZR5_MAGIU</name>
<dbReference type="EMBL" id="CP001850">
    <property type="protein sequence ID" value="ADC90743.1"/>
    <property type="molecule type" value="Genomic_DNA"/>
</dbReference>
<keyword evidence="1" id="KW-0812">Transmembrane</keyword>
<reference evidence="3" key="1">
    <citation type="submission" date="2009-12" db="EMBL/GenBank/DDBJ databases">
        <title>Sequence of Clostridiales genomosp. BVAB3 str. UPII9-5.</title>
        <authorList>
            <person name="Madupu R."/>
            <person name="Durkin A.S."/>
            <person name="Torralba M."/>
            <person name="Methe B."/>
            <person name="Sutton G.G."/>
            <person name="Strausberg R.L."/>
            <person name="Nelson K.E."/>
        </authorList>
    </citation>
    <scope>NUCLEOTIDE SEQUENCE [LARGE SCALE GENOMIC DNA]</scope>
    <source>
        <strain evidence="3">UPII9-5</strain>
    </source>
</reference>
<proteinExistence type="predicted"/>
<dbReference type="InterPro" id="IPR047708">
    <property type="entry name" value="CD1871A-like"/>
</dbReference>
<evidence type="ECO:0000256" key="1">
    <source>
        <dbReference type="SAM" id="Phobius"/>
    </source>
</evidence>
<evidence type="ECO:0000313" key="3">
    <source>
        <dbReference type="Proteomes" id="UP000008234"/>
    </source>
</evidence>
<keyword evidence="1" id="KW-0472">Membrane</keyword>
<accession>D3QZR5</accession>
<dbReference type="eggNOG" id="ENOG5031G0V">
    <property type="taxonomic scope" value="Bacteria"/>
</dbReference>
<dbReference type="RefSeq" id="WP_012992664.1">
    <property type="nucleotide sequence ID" value="NC_013895.2"/>
</dbReference>
<dbReference type="STRING" id="699246.HMPREF0868_0067"/>
<protein>
    <recommendedName>
        <fullName evidence="4">Thioredoxin</fullName>
    </recommendedName>
</protein>